<dbReference type="AlphaFoldDB" id="A0A4Y2KH05"/>
<gene>
    <name evidence="2" type="ORF">AVEN_222304_1</name>
</gene>
<evidence type="ECO:0000313" key="2">
    <source>
        <dbReference type="EMBL" id="GBN00663.1"/>
    </source>
</evidence>
<proteinExistence type="predicted"/>
<dbReference type="Proteomes" id="UP000499080">
    <property type="component" value="Unassembled WGS sequence"/>
</dbReference>
<protein>
    <submittedName>
        <fullName evidence="2">Uncharacterized protein</fullName>
    </submittedName>
</protein>
<evidence type="ECO:0000313" key="3">
    <source>
        <dbReference type="Proteomes" id="UP000499080"/>
    </source>
</evidence>
<accession>A0A4Y2KH05</accession>
<feature type="region of interest" description="Disordered" evidence="1">
    <location>
        <begin position="96"/>
        <end position="115"/>
    </location>
</feature>
<organism evidence="2 3">
    <name type="scientific">Araneus ventricosus</name>
    <name type="common">Orbweaver spider</name>
    <name type="synonym">Epeira ventricosa</name>
    <dbReference type="NCBI Taxonomy" id="182803"/>
    <lineage>
        <taxon>Eukaryota</taxon>
        <taxon>Metazoa</taxon>
        <taxon>Ecdysozoa</taxon>
        <taxon>Arthropoda</taxon>
        <taxon>Chelicerata</taxon>
        <taxon>Arachnida</taxon>
        <taxon>Araneae</taxon>
        <taxon>Araneomorphae</taxon>
        <taxon>Entelegynae</taxon>
        <taxon>Araneoidea</taxon>
        <taxon>Araneidae</taxon>
        <taxon>Araneus</taxon>
    </lineage>
</organism>
<evidence type="ECO:0000256" key="1">
    <source>
        <dbReference type="SAM" id="MobiDB-lite"/>
    </source>
</evidence>
<sequence>MTSKGGTVTLGQWLNVREPACCAGKLNQVRSVSSTEMSPRTGSVKTNIFMIPDGMLPSLDSSKLDAHQRSCGDLWDTQKSEVTFYRENLATRTFGGDRKMMKTKRDLESSRSTES</sequence>
<name>A0A4Y2KH05_ARAVE</name>
<comment type="caution">
    <text evidence="2">The sequence shown here is derived from an EMBL/GenBank/DDBJ whole genome shotgun (WGS) entry which is preliminary data.</text>
</comment>
<reference evidence="2 3" key="1">
    <citation type="journal article" date="2019" name="Sci. Rep.">
        <title>Orb-weaving spider Araneus ventricosus genome elucidates the spidroin gene catalogue.</title>
        <authorList>
            <person name="Kono N."/>
            <person name="Nakamura H."/>
            <person name="Ohtoshi R."/>
            <person name="Moran D.A.P."/>
            <person name="Shinohara A."/>
            <person name="Yoshida Y."/>
            <person name="Fujiwara M."/>
            <person name="Mori M."/>
            <person name="Tomita M."/>
            <person name="Arakawa K."/>
        </authorList>
    </citation>
    <scope>NUCLEOTIDE SEQUENCE [LARGE SCALE GENOMIC DNA]</scope>
</reference>
<keyword evidence="3" id="KW-1185">Reference proteome</keyword>
<dbReference type="EMBL" id="BGPR01004537">
    <property type="protein sequence ID" value="GBN00663.1"/>
    <property type="molecule type" value="Genomic_DNA"/>
</dbReference>